<evidence type="ECO:0000313" key="4">
    <source>
        <dbReference type="Proteomes" id="UP000054560"/>
    </source>
</evidence>
<sequence length="331" mass="35311">MADSEDWEALDSAGEFDKVPDSGATIDRYSSVANQVDTQFSAMALGANNNSNVSATNVKVQILRRPNSSQNETQPKLLKRPSSPATVTSSEGQEKPAPVTKTAKAGQQGHGNKTKGKQLEGKASKTLTQREIDYAAAREKIFGQNPVASGSTGSLSGMGSGGSGNSTPTPTPTPVYSRNSYNNHSANPNNMNSNYSTNYMTNSHYGNISDPSMANINNNNMVNVSITPNTYTTAYMPYSNHAYAHQVGTQSPTYSNRMSPTPRNGPGVPIANRYAAEYTVRYPVNNVPNTKAAPMNSNIIREPRVADNSRGFGVARGNAGNDVTRPSMDST</sequence>
<evidence type="ECO:0000259" key="2">
    <source>
        <dbReference type="PROSITE" id="PS51673"/>
    </source>
</evidence>
<dbReference type="PANTHER" id="PTHR31796:SF2">
    <property type="entry name" value="SUZ DOMAIN-CONTAINING PROTEIN 1"/>
    <property type="match status" value="1"/>
</dbReference>
<dbReference type="GeneID" id="25904056"/>
<organism evidence="3 4">
    <name type="scientific">Sphaeroforma arctica JP610</name>
    <dbReference type="NCBI Taxonomy" id="667725"/>
    <lineage>
        <taxon>Eukaryota</taxon>
        <taxon>Ichthyosporea</taxon>
        <taxon>Ichthyophonida</taxon>
        <taxon>Sphaeroforma</taxon>
    </lineage>
</organism>
<dbReference type="InterPro" id="IPR039228">
    <property type="entry name" value="SZRD1"/>
</dbReference>
<protein>
    <recommendedName>
        <fullName evidence="2">SUZ domain-containing protein</fullName>
    </recommendedName>
</protein>
<evidence type="ECO:0000256" key="1">
    <source>
        <dbReference type="SAM" id="MobiDB-lite"/>
    </source>
</evidence>
<feature type="region of interest" description="Disordered" evidence="1">
    <location>
        <begin position="64"/>
        <end position="125"/>
    </location>
</feature>
<name>A0A0L0G5B3_9EUKA</name>
<keyword evidence="4" id="KW-1185">Reference proteome</keyword>
<accession>A0A0L0G5B3</accession>
<dbReference type="Proteomes" id="UP000054560">
    <property type="component" value="Unassembled WGS sequence"/>
</dbReference>
<feature type="region of interest" description="Disordered" evidence="1">
    <location>
        <begin position="309"/>
        <end position="331"/>
    </location>
</feature>
<proteinExistence type="predicted"/>
<dbReference type="EMBL" id="KQ241779">
    <property type="protein sequence ID" value="KNC84220.1"/>
    <property type="molecule type" value="Genomic_DNA"/>
</dbReference>
<feature type="region of interest" description="Disordered" evidence="1">
    <location>
        <begin position="1"/>
        <end position="23"/>
    </location>
</feature>
<dbReference type="RefSeq" id="XP_014158122.1">
    <property type="nucleotide sequence ID" value="XM_014302647.1"/>
</dbReference>
<reference evidence="3 4" key="1">
    <citation type="submission" date="2011-02" db="EMBL/GenBank/DDBJ databases">
        <title>The Genome Sequence of Sphaeroforma arctica JP610.</title>
        <authorList>
            <consortium name="The Broad Institute Genome Sequencing Platform"/>
            <person name="Russ C."/>
            <person name="Cuomo C."/>
            <person name="Young S.K."/>
            <person name="Zeng Q."/>
            <person name="Gargeya S."/>
            <person name="Alvarado L."/>
            <person name="Berlin A."/>
            <person name="Chapman S.B."/>
            <person name="Chen Z."/>
            <person name="Freedman E."/>
            <person name="Gellesch M."/>
            <person name="Goldberg J."/>
            <person name="Griggs A."/>
            <person name="Gujja S."/>
            <person name="Heilman E."/>
            <person name="Heiman D."/>
            <person name="Howarth C."/>
            <person name="Mehta T."/>
            <person name="Neiman D."/>
            <person name="Pearson M."/>
            <person name="Roberts A."/>
            <person name="Saif S."/>
            <person name="Shea T."/>
            <person name="Shenoy N."/>
            <person name="Sisk P."/>
            <person name="Stolte C."/>
            <person name="Sykes S."/>
            <person name="White J."/>
            <person name="Yandava C."/>
            <person name="Burger G."/>
            <person name="Gray M.W."/>
            <person name="Holland P.W.H."/>
            <person name="King N."/>
            <person name="Lang F.B.F."/>
            <person name="Roger A.J."/>
            <person name="Ruiz-Trillo I."/>
            <person name="Haas B."/>
            <person name="Nusbaum C."/>
            <person name="Birren B."/>
        </authorList>
    </citation>
    <scope>NUCLEOTIDE SEQUENCE [LARGE SCALE GENOMIC DNA]</scope>
    <source>
        <strain evidence="3 4">JP610</strain>
    </source>
</reference>
<gene>
    <name evidence="3" type="ORF">SARC_03552</name>
</gene>
<feature type="region of interest" description="Disordered" evidence="1">
    <location>
        <begin position="145"/>
        <end position="175"/>
    </location>
</feature>
<evidence type="ECO:0000313" key="3">
    <source>
        <dbReference type="EMBL" id="KNC84220.1"/>
    </source>
</evidence>
<dbReference type="Pfam" id="PF12752">
    <property type="entry name" value="SUZ"/>
    <property type="match status" value="1"/>
</dbReference>
<dbReference type="PANTHER" id="PTHR31796">
    <property type="entry name" value="SUZ DOMAIN-CONTAINING PROTEIN 1"/>
    <property type="match status" value="1"/>
</dbReference>
<dbReference type="InterPro" id="IPR024771">
    <property type="entry name" value="SUZ"/>
</dbReference>
<dbReference type="AlphaFoldDB" id="A0A0L0G5B3"/>
<dbReference type="PROSITE" id="PS51673">
    <property type="entry name" value="SUZ"/>
    <property type="match status" value="1"/>
</dbReference>
<feature type="domain" description="SUZ" evidence="2">
    <location>
        <begin position="57"/>
        <end position="146"/>
    </location>
</feature>